<dbReference type="EMBL" id="OR769219">
    <property type="protein sequence ID" value="WQJ51434.1"/>
    <property type="molecule type" value="Genomic_DNA"/>
</dbReference>
<name>A0ABZ0Z001_9CAUD</name>
<protein>
    <submittedName>
        <fullName evidence="2">Uncharacterized protein</fullName>
    </submittedName>
</protein>
<feature type="compositionally biased region" description="Polar residues" evidence="1">
    <location>
        <begin position="181"/>
        <end position="191"/>
    </location>
</feature>
<accession>A0ABZ0Z001</accession>
<sequence>MIDLFYFYYLFDNIVYVEINNKTNIFIIYKMGLNINSIGEQFKNGFIDKFNKDISNEDLDRVISQMTTLTNSSTYSQQNSPLYGTFKAALDSSKSLDSFEPGGSINDEITEYRAWDPRLARVDGFVSRSSTSDDHPTVVPFASETAAGAFYDLVFTVEKAVGDKMTGSTTHNEKSKETDKNGQQQTASSEKYYTVTEDGETIPDVKLSTKNFYISNSSNGQKLRDTILNDGNSYGVASIVNPYTLTKLCGGLVKVKSNSTEKNSDDIQVENHMYDIRNSRRFYGDIMENGGDVLTVSNPTTTNIITWSNKDKWGRTPYYFQDFVFCKYWNVIPNNRLITLRKYHAPVYDNLQFSNMFDGTTATPFAPIATVITYFGDDTGNTLSSLFGFTAGTKWKEITSDVYDVQGESGSDPHALIDEMFTGGGGFPTGESNVMKNIIGGTNLLTGKMFSLGKFVGLLSPGGYNMGKDQKTFDQLSLANVDPSEQLYSNKIKGPVNRINMTKARDAGITFDQKFSLTCQYIARPIGGVNTKAAMLDILSNCMEMASADAVFWGGGYRFNIHPQMYPFKNTAFKNRIMDDLYAGRIFGKDGALSHTVEGIKSFGTDSTGSFSWSEIGKHLSEYLGETLGALGEMFNTLQNMVFGTNGSSIGDWLKGKGNDVGDGESGDKGAKKLNSLGQNLNMMWRSKVIQASTMPSIHGMRALLTGEPVGNWHLTVGNPLNPIMVIGNLICTDMKVEVGEELGPDDFPTELKVVYTLEHGMPRDKSGIQSMFNRGSGRIYQLPDWIRASSDYESKVDNFTGGSNFYQPKYMNASKMMAIGGAHGYQTYKIDKGKNPAMDEHTSNTVIAKFTPPDIDAAISNIVDKSSSFFGSNNSSRAWIRGTAATRKLMN</sequence>
<dbReference type="Proteomes" id="UP001348805">
    <property type="component" value="Segment"/>
</dbReference>
<evidence type="ECO:0000313" key="3">
    <source>
        <dbReference type="Proteomes" id="UP001348805"/>
    </source>
</evidence>
<keyword evidence="3" id="KW-1185">Reference proteome</keyword>
<reference evidence="2 3" key="1">
    <citation type="submission" date="2023-11" db="EMBL/GenBank/DDBJ databases">
        <authorList>
            <person name="Cook R."/>
            <person name="Crisci M."/>
            <person name="Pye H."/>
            <person name="Adriaenssens E."/>
            <person name="Santini J."/>
        </authorList>
    </citation>
    <scope>NUCLEOTIDE SEQUENCE [LARGE SCALE GENOMIC DNA]</scope>
    <source>
        <strain evidence="2">Lak_Megaphage_RVC_AP3_GC26</strain>
    </source>
</reference>
<proteinExistence type="predicted"/>
<evidence type="ECO:0000313" key="2">
    <source>
        <dbReference type="EMBL" id="WQJ51434.1"/>
    </source>
</evidence>
<evidence type="ECO:0000256" key="1">
    <source>
        <dbReference type="SAM" id="MobiDB-lite"/>
    </source>
</evidence>
<organism evidence="2 3">
    <name type="scientific">phage Lak_Megaphage_RVC_AP3_GC26</name>
    <dbReference type="NCBI Taxonomy" id="3109225"/>
    <lineage>
        <taxon>Viruses</taxon>
        <taxon>Duplodnaviria</taxon>
        <taxon>Heunggongvirae</taxon>
        <taxon>Uroviricota</taxon>
        <taxon>Caudoviricetes</taxon>
        <taxon>Caudoviricetes code 15 clade</taxon>
    </lineage>
</organism>
<feature type="compositionally biased region" description="Basic and acidic residues" evidence="1">
    <location>
        <begin position="171"/>
        <end position="180"/>
    </location>
</feature>
<feature type="region of interest" description="Disordered" evidence="1">
    <location>
        <begin position="165"/>
        <end position="193"/>
    </location>
</feature>